<dbReference type="Proteomes" id="UP000320209">
    <property type="component" value="Unassembled WGS sequence"/>
</dbReference>
<proteinExistence type="predicted"/>
<name>A0A543A0S4_9ACTN</name>
<dbReference type="EMBL" id="VFOV01000001">
    <property type="protein sequence ID" value="TQL66164.1"/>
    <property type="molecule type" value="Genomic_DNA"/>
</dbReference>
<evidence type="ECO:0000313" key="1">
    <source>
        <dbReference type="EMBL" id="TQL66164.1"/>
    </source>
</evidence>
<dbReference type="AlphaFoldDB" id="A0A543A0S4"/>
<keyword evidence="2" id="KW-1185">Reference proteome</keyword>
<reference evidence="1 2" key="1">
    <citation type="submission" date="2019-06" db="EMBL/GenBank/DDBJ databases">
        <title>Sequencing the genomes of 1000 actinobacteria strains.</title>
        <authorList>
            <person name="Klenk H.-P."/>
        </authorList>
    </citation>
    <scope>NUCLEOTIDE SEQUENCE [LARGE SCALE GENOMIC DNA]</scope>
    <source>
        <strain evidence="1 2">DSM 25218</strain>
    </source>
</reference>
<gene>
    <name evidence="1" type="ORF">FB381_0012</name>
</gene>
<evidence type="ECO:0000313" key="2">
    <source>
        <dbReference type="Proteomes" id="UP000320209"/>
    </source>
</evidence>
<comment type="caution">
    <text evidence="1">The sequence shown here is derived from an EMBL/GenBank/DDBJ whole genome shotgun (WGS) entry which is preliminary data.</text>
</comment>
<accession>A0A543A0S4</accession>
<protein>
    <submittedName>
        <fullName evidence="1">Uncharacterized protein</fullName>
    </submittedName>
</protein>
<organism evidence="1 2">
    <name type="scientific">Nocardioides albertanoniae</name>
    <dbReference type="NCBI Taxonomy" id="1175486"/>
    <lineage>
        <taxon>Bacteria</taxon>
        <taxon>Bacillati</taxon>
        <taxon>Actinomycetota</taxon>
        <taxon>Actinomycetes</taxon>
        <taxon>Propionibacteriales</taxon>
        <taxon>Nocardioidaceae</taxon>
        <taxon>Nocardioides</taxon>
    </lineage>
</organism>
<sequence>MACNPVERITSGCKDADQGVVDEVMETADPDKKLVDRIEFVRAKTIGLPDDMQKFDFDQIMVITIAQWFTEAESSDLLPGKEQVTTFVLSSETDEVAPIDEFAEKSFSLTNPVQDDPEWDSWVDSITYSDPFDAIRGCARSD</sequence>